<accession>A0A5A7RKZ7</accession>
<dbReference type="Proteomes" id="UP000325081">
    <property type="component" value="Unassembled WGS sequence"/>
</dbReference>
<protein>
    <submittedName>
        <fullName evidence="2">Cytoplasmic dynein 1 light intermediate chain 1</fullName>
    </submittedName>
</protein>
<reference evidence="3" key="1">
    <citation type="journal article" date="2019" name="Curr. Biol.">
        <title>Genome Sequence of Striga asiatica Provides Insight into the Evolution of Plant Parasitism.</title>
        <authorList>
            <person name="Yoshida S."/>
            <person name="Kim S."/>
            <person name="Wafula E.K."/>
            <person name="Tanskanen J."/>
            <person name="Kim Y.M."/>
            <person name="Honaas L."/>
            <person name="Yang Z."/>
            <person name="Spallek T."/>
            <person name="Conn C.E."/>
            <person name="Ichihashi Y."/>
            <person name="Cheong K."/>
            <person name="Cui S."/>
            <person name="Der J.P."/>
            <person name="Gundlach H."/>
            <person name="Jiao Y."/>
            <person name="Hori C."/>
            <person name="Ishida J.K."/>
            <person name="Kasahara H."/>
            <person name="Kiba T."/>
            <person name="Kim M.S."/>
            <person name="Koo N."/>
            <person name="Laohavisit A."/>
            <person name="Lee Y.H."/>
            <person name="Lumba S."/>
            <person name="McCourt P."/>
            <person name="Mortimer J.C."/>
            <person name="Mutuku J.M."/>
            <person name="Nomura T."/>
            <person name="Sasaki-Sekimoto Y."/>
            <person name="Seto Y."/>
            <person name="Wang Y."/>
            <person name="Wakatake T."/>
            <person name="Sakakibara H."/>
            <person name="Demura T."/>
            <person name="Yamaguchi S."/>
            <person name="Yoneyama K."/>
            <person name="Manabe R.I."/>
            <person name="Nelson D.C."/>
            <person name="Schulman A.H."/>
            <person name="Timko M.P."/>
            <person name="dePamphilis C.W."/>
            <person name="Choi D."/>
            <person name="Shirasu K."/>
        </authorList>
    </citation>
    <scope>NUCLEOTIDE SEQUENCE [LARGE SCALE GENOMIC DNA]</scope>
    <source>
        <strain evidence="3">cv. UVA1</strain>
    </source>
</reference>
<name>A0A5A7RKZ7_STRAF</name>
<sequence length="199" mass="22854">MVIVEEEIVAGLLSENWFARIGRSERTRQPPHPHRCHTSRPRGTPVRREILFHSCEQIRNELLSSAAHLFLTNNRWPFVCRRRFKSRGDHEKPFHSEKQRSFVPHVGSSYVCWRREIAAEPCRPFTYEQQSLTARRPSSIAAAPRRPSSRARTAAAALTGPVEGINRPIPTGENRPFAREILKLRKLGLIKPLSIGKRL</sequence>
<gene>
    <name evidence="2" type="ORF">STAS_35694</name>
</gene>
<keyword evidence="3" id="KW-1185">Reference proteome</keyword>
<evidence type="ECO:0000313" key="3">
    <source>
        <dbReference type="Proteomes" id="UP000325081"/>
    </source>
</evidence>
<comment type="caution">
    <text evidence="2">The sequence shown here is derived from an EMBL/GenBank/DDBJ whole genome shotgun (WGS) entry which is preliminary data.</text>
</comment>
<dbReference type="AlphaFoldDB" id="A0A5A7RKZ7"/>
<evidence type="ECO:0000256" key="1">
    <source>
        <dbReference type="SAM" id="MobiDB-lite"/>
    </source>
</evidence>
<dbReference type="EMBL" id="BKCP01013736">
    <property type="protein sequence ID" value="GER57861.1"/>
    <property type="molecule type" value="Genomic_DNA"/>
</dbReference>
<organism evidence="2 3">
    <name type="scientific">Striga asiatica</name>
    <name type="common">Asiatic witchweed</name>
    <name type="synonym">Buchnera asiatica</name>
    <dbReference type="NCBI Taxonomy" id="4170"/>
    <lineage>
        <taxon>Eukaryota</taxon>
        <taxon>Viridiplantae</taxon>
        <taxon>Streptophyta</taxon>
        <taxon>Embryophyta</taxon>
        <taxon>Tracheophyta</taxon>
        <taxon>Spermatophyta</taxon>
        <taxon>Magnoliopsida</taxon>
        <taxon>eudicotyledons</taxon>
        <taxon>Gunneridae</taxon>
        <taxon>Pentapetalae</taxon>
        <taxon>asterids</taxon>
        <taxon>lamiids</taxon>
        <taxon>Lamiales</taxon>
        <taxon>Orobanchaceae</taxon>
        <taxon>Buchnereae</taxon>
        <taxon>Striga</taxon>
    </lineage>
</organism>
<feature type="region of interest" description="Disordered" evidence="1">
    <location>
        <begin position="134"/>
        <end position="154"/>
    </location>
</feature>
<evidence type="ECO:0000313" key="2">
    <source>
        <dbReference type="EMBL" id="GER57861.1"/>
    </source>
</evidence>
<proteinExistence type="predicted"/>